<evidence type="ECO:0000313" key="8">
    <source>
        <dbReference type="Proteomes" id="UP001500399"/>
    </source>
</evidence>
<accession>A0ABP3CJL4</accession>
<dbReference type="CDD" id="cd16425">
    <property type="entry name" value="TrbF"/>
    <property type="match status" value="1"/>
</dbReference>
<sequence>MGLKSFHQPEKFSDTGKPLSPAEQAREVIDRRIGGVAMQNYNWRRIALGLLVACIVLSIGLTVQSLKSQIIPYVVTVDKSTGEVEKAGAFIAQDYTPQEVEVRYFIGQFIQNARNIQLDPVQQEKMQGKAFAYLTQAAAQKYAAIQRNEGFKGKYAMYTVQTKITGIKKIPDTDSYHATWTEEEFNIASGKQEVKKYECVFAVTTIPPKDDQTLLVNPLGLYISDLNFSAEIGTKQKNNNTPQPKQQEPAK</sequence>
<dbReference type="EMBL" id="BAAACR010000005">
    <property type="protein sequence ID" value="GAA0207660.1"/>
    <property type="molecule type" value="Genomic_DNA"/>
</dbReference>
<gene>
    <name evidence="7" type="primary">trbF</name>
    <name evidence="7" type="ORF">GCM10008919_08620</name>
</gene>
<dbReference type="Gene3D" id="3.10.450.230">
    <property type="entry name" value="VirB8 protein"/>
    <property type="match status" value="1"/>
</dbReference>
<evidence type="ECO:0000256" key="1">
    <source>
        <dbReference type="ARBA" id="ARBA00004167"/>
    </source>
</evidence>
<dbReference type="Proteomes" id="UP001500399">
    <property type="component" value="Unassembled WGS sequence"/>
</dbReference>
<feature type="transmembrane region" description="Helical" evidence="5">
    <location>
        <begin position="46"/>
        <end position="66"/>
    </location>
</feature>
<comment type="caution">
    <text evidence="7">The sequence shown here is derived from an EMBL/GenBank/DDBJ whole genome shotgun (WGS) entry which is preliminary data.</text>
</comment>
<name>A0ABP3CJL4_9FIRM</name>
<evidence type="ECO:0000256" key="5">
    <source>
        <dbReference type="SAM" id="Phobius"/>
    </source>
</evidence>
<dbReference type="InterPro" id="IPR035658">
    <property type="entry name" value="TrbF"/>
</dbReference>
<dbReference type="InterPro" id="IPR032710">
    <property type="entry name" value="NTF2-like_dom_sf"/>
</dbReference>
<keyword evidence="4 5" id="KW-0472">Membrane</keyword>
<proteinExistence type="predicted"/>
<dbReference type="SUPFAM" id="SSF54427">
    <property type="entry name" value="NTF2-like"/>
    <property type="match status" value="1"/>
</dbReference>
<comment type="subcellular location">
    <subcellularLocation>
        <location evidence="1">Membrane</location>
        <topology evidence="1">Single-pass membrane protein</topology>
    </subcellularLocation>
</comment>
<organism evidence="7 8">
    <name type="scientific">Selenomonas dianae</name>
    <dbReference type="NCBI Taxonomy" id="135079"/>
    <lineage>
        <taxon>Bacteria</taxon>
        <taxon>Bacillati</taxon>
        <taxon>Bacillota</taxon>
        <taxon>Negativicutes</taxon>
        <taxon>Selenomonadales</taxon>
        <taxon>Selenomonadaceae</taxon>
        <taxon>Selenomonas</taxon>
    </lineage>
</organism>
<evidence type="ECO:0000259" key="6">
    <source>
        <dbReference type="Pfam" id="PF04335"/>
    </source>
</evidence>
<dbReference type="Pfam" id="PF04335">
    <property type="entry name" value="VirB8"/>
    <property type="match status" value="1"/>
</dbReference>
<keyword evidence="8" id="KW-1185">Reference proteome</keyword>
<dbReference type="InterPro" id="IPR007430">
    <property type="entry name" value="VirB8"/>
</dbReference>
<evidence type="ECO:0000256" key="4">
    <source>
        <dbReference type="ARBA" id="ARBA00023136"/>
    </source>
</evidence>
<evidence type="ECO:0000313" key="7">
    <source>
        <dbReference type="EMBL" id="GAA0207660.1"/>
    </source>
</evidence>
<reference evidence="8" key="1">
    <citation type="journal article" date="2019" name="Int. J. Syst. Evol. Microbiol.">
        <title>The Global Catalogue of Microorganisms (GCM) 10K type strain sequencing project: providing services to taxonomists for standard genome sequencing and annotation.</title>
        <authorList>
            <consortium name="The Broad Institute Genomics Platform"/>
            <consortium name="The Broad Institute Genome Sequencing Center for Infectious Disease"/>
            <person name="Wu L."/>
            <person name="Ma J."/>
        </authorList>
    </citation>
    <scope>NUCLEOTIDE SEQUENCE [LARGE SCALE GENOMIC DNA]</scope>
    <source>
        <strain evidence="8">JCM 8542</strain>
    </source>
</reference>
<keyword evidence="2 5" id="KW-0812">Transmembrane</keyword>
<protein>
    <submittedName>
        <fullName evidence="7">Conjugal transfer protein TrbF</fullName>
    </submittedName>
</protein>
<evidence type="ECO:0000256" key="3">
    <source>
        <dbReference type="ARBA" id="ARBA00022989"/>
    </source>
</evidence>
<dbReference type="RefSeq" id="WP_304987222.1">
    <property type="nucleotide sequence ID" value="NZ_BAAACR010000005.1"/>
</dbReference>
<feature type="domain" description="Bacterial virulence protein VirB8" evidence="6">
    <location>
        <begin position="24"/>
        <end position="231"/>
    </location>
</feature>
<keyword evidence="3 5" id="KW-1133">Transmembrane helix</keyword>
<evidence type="ECO:0000256" key="2">
    <source>
        <dbReference type="ARBA" id="ARBA00022692"/>
    </source>
</evidence>